<proteinExistence type="predicted"/>
<feature type="non-terminal residue" evidence="1">
    <location>
        <position position="332"/>
    </location>
</feature>
<organism evidence="1">
    <name type="scientific">marine sediment metagenome</name>
    <dbReference type="NCBI Taxonomy" id="412755"/>
    <lineage>
        <taxon>unclassified sequences</taxon>
        <taxon>metagenomes</taxon>
        <taxon>ecological metagenomes</taxon>
    </lineage>
</organism>
<name>A0A0F9JMM5_9ZZZZ</name>
<evidence type="ECO:0000313" key="1">
    <source>
        <dbReference type="EMBL" id="KKM63666.1"/>
    </source>
</evidence>
<comment type="caution">
    <text evidence="1">The sequence shown here is derived from an EMBL/GenBank/DDBJ whole genome shotgun (WGS) entry which is preliminary data.</text>
</comment>
<reference evidence="1" key="1">
    <citation type="journal article" date="2015" name="Nature">
        <title>Complex archaea that bridge the gap between prokaryotes and eukaryotes.</title>
        <authorList>
            <person name="Spang A."/>
            <person name="Saw J.H."/>
            <person name="Jorgensen S.L."/>
            <person name="Zaremba-Niedzwiedzka K."/>
            <person name="Martijn J."/>
            <person name="Lind A.E."/>
            <person name="van Eijk R."/>
            <person name="Schleper C."/>
            <person name="Guy L."/>
            <person name="Ettema T.J."/>
        </authorList>
    </citation>
    <scope>NUCLEOTIDE SEQUENCE</scope>
</reference>
<dbReference type="AlphaFoldDB" id="A0A0F9JMM5"/>
<protein>
    <submittedName>
        <fullName evidence="1">Uncharacterized protein</fullName>
    </submittedName>
</protein>
<gene>
    <name evidence="1" type="ORF">LCGC14_1509100</name>
</gene>
<sequence>MKFSFFFFLFIFLIALTSAAVNIGEENTLSRGVNIVAPSVVIIDTNATTGCSGSQVLFGNGSCGTIAGSGGIGDFSFTDFQASYDLNLTNIFNQDLNTTSNVNFGNVTILNNLSVDGNTFFVDNVNNRVGIGTITPGAKLAVVGSIIILVDENIGTNADMDLLELKDSVLQLNGKLRFNTTNGEYQIGQALSGSTEQSFIIKSRNAGESGLLSLFSMDGDSTDNVTLRVYGLGTSDDITTASERIELGYDTTQDEFKLAVSNIGTGNAKDMNIYTPGNRNQLFLDTNGNVGIGTASPSEQLHVQVGSGAAADFKLENSEGSALIRSDAGTIV</sequence>
<dbReference type="EMBL" id="LAZR01011057">
    <property type="protein sequence ID" value="KKM63666.1"/>
    <property type="molecule type" value="Genomic_DNA"/>
</dbReference>
<accession>A0A0F9JMM5</accession>